<name>A0ACC0WXP3_9ROSI</name>
<sequence>MFVAKCVYNLGNFMRWNPLRIGEGSPLIRMNHACLDLQWTPEGCSRQLEATSEFWDKTLSMLLLCYFYYSEVPFTLVQRWSDHSADYLVVDMQGSKDLHTFIQAINTIFGYRCPIRSDVVKFKDSCTFLEEIKTNCGYGCPVGLIGYEEILRVGKNINAIGSGFKNEVDRNNQSKLSDDANAGHKQLCLICFMKTRTNAFGCGHYVSCDQCAIVAIENEHECLTCHMPSHSLL</sequence>
<keyword evidence="2" id="KW-1185">Reference proteome</keyword>
<organism evidence="1 2">
    <name type="scientific">Pistacia integerrima</name>
    <dbReference type="NCBI Taxonomy" id="434235"/>
    <lineage>
        <taxon>Eukaryota</taxon>
        <taxon>Viridiplantae</taxon>
        <taxon>Streptophyta</taxon>
        <taxon>Embryophyta</taxon>
        <taxon>Tracheophyta</taxon>
        <taxon>Spermatophyta</taxon>
        <taxon>Magnoliopsida</taxon>
        <taxon>eudicotyledons</taxon>
        <taxon>Gunneridae</taxon>
        <taxon>Pentapetalae</taxon>
        <taxon>rosids</taxon>
        <taxon>malvids</taxon>
        <taxon>Sapindales</taxon>
        <taxon>Anacardiaceae</taxon>
        <taxon>Pistacia</taxon>
    </lineage>
</organism>
<reference evidence="2" key="1">
    <citation type="journal article" date="2023" name="G3 (Bethesda)">
        <title>Genome assembly and association tests identify interacting loci associated with vigor, precocity, and sex in interspecific pistachio rootstocks.</title>
        <authorList>
            <person name="Palmer W."/>
            <person name="Jacygrad E."/>
            <person name="Sagayaradj S."/>
            <person name="Cavanaugh K."/>
            <person name="Han R."/>
            <person name="Bertier L."/>
            <person name="Beede B."/>
            <person name="Kafkas S."/>
            <person name="Golino D."/>
            <person name="Preece J."/>
            <person name="Michelmore R."/>
        </authorList>
    </citation>
    <scope>NUCLEOTIDE SEQUENCE [LARGE SCALE GENOMIC DNA]</scope>
</reference>
<proteinExistence type="predicted"/>
<comment type="caution">
    <text evidence="1">The sequence shown here is derived from an EMBL/GenBank/DDBJ whole genome shotgun (WGS) entry which is preliminary data.</text>
</comment>
<evidence type="ECO:0000313" key="2">
    <source>
        <dbReference type="Proteomes" id="UP001163603"/>
    </source>
</evidence>
<gene>
    <name evidence="1" type="ORF">Pint_29538</name>
</gene>
<protein>
    <submittedName>
        <fullName evidence="1">Uncharacterized protein</fullName>
    </submittedName>
</protein>
<accession>A0ACC0WXP3</accession>
<dbReference type="EMBL" id="CM047750">
    <property type="protein sequence ID" value="KAJ0006907.1"/>
    <property type="molecule type" value="Genomic_DNA"/>
</dbReference>
<dbReference type="Proteomes" id="UP001163603">
    <property type="component" value="Chromosome 15"/>
</dbReference>
<evidence type="ECO:0000313" key="1">
    <source>
        <dbReference type="EMBL" id="KAJ0006907.1"/>
    </source>
</evidence>